<dbReference type="Proteomes" id="UP001396334">
    <property type="component" value="Unassembled WGS sequence"/>
</dbReference>
<name>A0ABR2QU20_9ROSI</name>
<organism evidence="1 2">
    <name type="scientific">Hibiscus sabdariffa</name>
    <name type="common">roselle</name>
    <dbReference type="NCBI Taxonomy" id="183260"/>
    <lineage>
        <taxon>Eukaryota</taxon>
        <taxon>Viridiplantae</taxon>
        <taxon>Streptophyta</taxon>
        <taxon>Embryophyta</taxon>
        <taxon>Tracheophyta</taxon>
        <taxon>Spermatophyta</taxon>
        <taxon>Magnoliopsida</taxon>
        <taxon>eudicotyledons</taxon>
        <taxon>Gunneridae</taxon>
        <taxon>Pentapetalae</taxon>
        <taxon>rosids</taxon>
        <taxon>malvids</taxon>
        <taxon>Malvales</taxon>
        <taxon>Malvaceae</taxon>
        <taxon>Malvoideae</taxon>
        <taxon>Hibiscus</taxon>
    </lineage>
</organism>
<proteinExistence type="predicted"/>
<dbReference type="EMBL" id="JBBPBN010000031">
    <property type="protein sequence ID" value="KAK9004228.1"/>
    <property type="molecule type" value="Genomic_DNA"/>
</dbReference>
<comment type="caution">
    <text evidence="1">The sequence shown here is derived from an EMBL/GenBank/DDBJ whole genome shotgun (WGS) entry which is preliminary data.</text>
</comment>
<keyword evidence="2" id="KW-1185">Reference proteome</keyword>
<sequence length="200" mass="21737">MSPAETSNCLDDHVVNKGKAVSKKDVVAPGKSLGSEKVLNNVHIGKPVVVSAMVASRDKVISISTSLNKENHVVVQIDKLGVSPPYMISQGVFPPKLVLLLVPKVGPEGFCVVKGGIARPEDEEDTSKDNSDAPIHVTWSFHQYSEGEICPLSRDVSMEEVQDVVFDREPLKSPGVDGIHVDFYEQNWSVVGVELEFTTD</sequence>
<protein>
    <submittedName>
        <fullName evidence="1">Uncharacterized protein</fullName>
    </submittedName>
</protein>
<reference evidence="1 2" key="1">
    <citation type="journal article" date="2024" name="G3 (Bethesda)">
        <title>Genome assembly of Hibiscus sabdariffa L. provides insights into metabolisms of medicinal natural products.</title>
        <authorList>
            <person name="Kim T."/>
        </authorList>
    </citation>
    <scope>NUCLEOTIDE SEQUENCE [LARGE SCALE GENOMIC DNA]</scope>
    <source>
        <strain evidence="1">TK-2024</strain>
        <tissue evidence="1">Old leaves</tissue>
    </source>
</reference>
<accession>A0ABR2QU20</accession>
<evidence type="ECO:0000313" key="1">
    <source>
        <dbReference type="EMBL" id="KAK9004228.1"/>
    </source>
</evidence>
<gene>
    <name evidence="1" type="ORF">V6N11_002035</name>
</gene>
<evidence type="ECO:0000313" key="2">
    <source>
        <dbReference type="Proteomes" id="UP001396334"/>
    </source>
</evidence>